<gene>
    <name evidence="2" type="ORF">GLW05_17880</name>
</gene>
<dbReference type="EMBL" id="WMEQ01000017">
    <property type="protein sequence ID" value="MYL35453.1"/>
    <property type="molecule type" value="Genomic_DNA"/>
</dbReference>
<dbReference type="OrthoDB" id="4772211at2"/>
<reference evidence="2 3" key="1">
    <citation type="submission" date="2019-11" db="EMBL/GenBank/DDBJ databases">
        <title>Genome sequences of 17 halophilic strains isolated from different environments.</title>
        <authorList>
            <person name="Furrow R.E."/>
        </authorList>
    </citation>
    <scope>NUCLEOTIDE SEQUENCE [LARGE SCALE GENOMIC DNA]</scope>
    <source>
        <strain evidence="2 3">22514_16_FS</strain>
    </source>
</reference>
<dbReference type="SUPFAM" id="SSF52200">
    <property type="entry name" value="Toll/Interleukin receptor TIR domain"/>
    <property type="match status" value="1"/>
</dbReference>
<dbReference type="Proteomes" id="UP000468638">
    <property type="component" value="Unassembled WGS sequence"/>
</dbReference>
<dbReference type="InterPro" id="IPR035897">
    <property type="entry name" value="Toll_tir_struct_dom_sf"/>
</dbReference>
<dbReference type="PROSITE" id="PS50104">
    <property type="entry name" value="TIR"/>
    <property type="match status" value="1"/>
</dbReference>
<protein>
    <submittedName>
        <fullName evidence="2">TIR domain-containing protein</fullName>
    </submittedName>
</protein>
<evidence type="ECO:0000313" key="3">
    <source>
        <dbReference type="Proteomes" id="UP000468638"/>
    </source>
</evidence>
<evidence type="ECO:0000259" key="1">
    <source>
        <dbReference type="PROSITE" id="PS50104"/>
    </source>
</evidence>
<dbReference type="AlphaFoldDB" id="A0A6I5A549"/>
<organism evidence="2 3">
    <name type="scientific">Pontibacillus yanchengensis</name>
    <dbReference type="NCBI Taxonomy" id="462910"/>
    <lineage>
        <taxon>Bacteria</taxon>
        <taxon>Bacillati</taxon>
        <taxon>Bacillota</taxon>
        <taxon>Bacilli</taxon>
        <taxon>Bacillales</taxon>
        <taxon>Bacillaceae</taxon>
        <taxon>Pontibacillus</taxon>
    </lineage>
</organism>
<dbReference type="Pfam" id="PF13676">
    <property type="entry name" value="TIR_2"/>
    <property type="match status" value="1"/>
</dbReference>
<feature type="domain" description="TIR" evidence="1">
    <location>
        <begin position="116"/>
        <end position="249"/>
    </location>
</feature>
<accession>A0A6I5A549</accession>
<dbReference type="InterPro" id="IPR000157">
    <property type="entry name" value="TIR_dom"/>
</dbReference>
<dbReference type="GO" id="GO:0007165">
    <property type="term" value="P:signal transduction"/>
    <property type="evidence" value="ECO:0007669"/>
    <property type="project" value="InterPro"/>
</dbReference>
<sequence>MDIIQKLSFEIDGVLGYISDYNGNSETKAFEDNIKRSLNTGNGEEVLFILEQIHDWYERNYDDIMGNDFVMSKEKEAHYNNKEKIANYIEDLRKMKKEAPLNFKQSENSKPGSKPLKQKIFISHSSDDKEVCKAFVDFLERLGIEEDQILYSSSSRHGIPAEMDIFNFLRGEIDGGITVYYMLSDNYYSSPYCLNEMGAAWVKQNDSKTFILPNLTGGIRGVIDDGNKGYALNDSYDLIQLKNNLCKEFNLKVTEGKFDDIKQNLLNEARNVHQ</sequence>
<proteinExistence type="predicted"/>
<evidence type="ECO:0000313" key="2">
    <source>
        <dbReference type="EMBL" id="MYL35453.1"/>
    </source>
</evidence>
<comment type="caution">
    <text evidence="2">The sequence shown here is derived from an EMBL/GenBank/DDBJ whole genome shotgun (WGS) entry which is preliminary data.</text>
</comment>
<name>A0A6I5A549_9BACI</name>
<dbReference type="Gene3D" id="3.40.50.10140">
    <property type="entry name" value="Toll/interleukin-1 receptor homology (TIR) domain"/>
    <property type="match status" value="1"/>
</dbReference>
<dbReference type="RefSeq" id="WP_160850410.1">
    <property type="nucleotide sequence ID" value="NZ_WMEQ01000017.1"/>
</dbReference>